<proteinExistence type="predicted"/>
<dbReference type="Pfam" id="PF14040">
    <property type="entry name" value="DNase_NucA_NucB"/>
    <property type="match status" value="1"/>
</dbReference>
<evidence type="ECO:0000259" key="2">
    <source>
        <dbReference type="Pfam" id="PF14040"/>
    </source>
</evidence>
<gene>
    <name evidence="3" type="ORF">PDIGIT_LOCUS2875</name>
</gene>
<dbReference type="InterPro" id="IPR029476">
    <property type="entry name" value="DNase_NucA_NucB"/>
</dbReference>
<sequence>MKLLCILPSSILWAVQTLAMPADPEGIESFAPVPDANALFKRAPQHCGTFKFKCKSSAGACNNACYYINCVNKGRADFTYGTSAVDNRVHSGCWTTNKEATLCRTKPFVQRFWDRQDDDVAPKPLSCDEFPMNAFRQGPYQQGTIRNSLRCINAKENSSGGSQFLQFRDAKGDWAKGGKLAGSRDCEGKMKDGDTFKVDWIIDGDDGISNADQDKRVPYCKPNPKCDNDGHQFHMSKLQVNDKGVGNLSNPYNYENDNHYALTGKSDIKEYRATIERKEDWASIDVFEVAGSKRIDKGTASGAFGDGKQLKVELEKLSHILRVYGSGGIGTKVTFIYAKSDADTLSDLSFSDGDIGWTTDDKSQKGRWCVSEQWGGKDGDSRMEIIQCSFPGLA</sequence>
<name>A0A9W4U7K9_9PLEO</name>
<accession>A0A9W4U7K9</accession>
<protein>
    <recommendedName>
        <fullName evidence="2">Deoxyribonuclease NucA/NucB domain-containing protein</fullName>
    </recommendedName>
</protein>
<feature type="domain" description="Deoxyribonuclease NucA/NucB" evidence="2">
    <location>
        <begin position="65"/>
        <end position="168"/>
    </location>
</feature>
<comment type="caution">
    <text evidence="3">The sequence shown here is derived from an EMBL/GenBank/DDBJ whole genome shotgun (WGS) entry which is preliminary data.</text>
</comment>
<dbReference type="Proteomes" id="UP001152607">
    <property type="component" value="Unassembled WGS sequence"/>
</dbReference>
<evidence type="ECO:0000313" key="4">
    <source>
        <dbReference type="Proteomes" id="UP001152607"/>
    </source>
</evidence>
<feature type="chain" id="PRO_5040905913" description="Deoxyribonuclease NucA/NucB domain-containing protein" evidence="1">
    <location>
        <begin position="20"/>
        <end position="394"/>
    </location>
</feature>
<keyword evidence="4" id="KW-1185">Reference proteome</keyword>
<dbReference type="EMBL" id="CAOQHR010000002">
    <property type="protein sequence ID" value="CAI6302075.1"/>
    <property type="molecule type" value="Genomic_DNA"/>
</dbReference>
<evidence type="ECO:0000313" key="3">
    <source>
        <dbReference type="EMBL" id="CAI6302075.1"/>
    </source>
</evidence>
<organism evidence="3 4">
    <name type="scientific">Periconia digitata</name>
    <dbReference type="NCBI Taxonomy" id="1303443"/>
    <lineage>
        <taxon>Eukaryota</taxon>
        <taxon>Fungi</taxon>
        <taxon>Dikarya</taxon>
        <taxon>Ascomycota</taxon>
        <taxon>Pezizomycotina</taxon>
        <taxon>Dothideomycetes</taxon>
        <taxon>Pleosporomycetidae</taxon>
        <taxon>Pleosporales</taxon>
        <taxon>Massarineae</taxon>
        <taxon>Periconiaceae</taxon>
        <taxon>Periconia</taxon>
    </lineage>
</organism>
<reference evidence="3" key="1">
    <citation type="submission" date="2023-01" db="EMBL/GenBank/DDBJ databases">
        <authorList>
            <person name="Van Ghelder C."/>
            <person name="Rancurel C."/>
        </authorList>
    </citation>
    <scope>NUCLEOTIDE SEQUENCE</scope>
    <source>
        <strain evidence="3">CNCM I-4278</strain>
    </source>
</reference>
<keyword evidence="1" id="KW-0732">Signal</keyword>
<feature type="signal peptide" evidence="1">
    <location>
        <begin position="1"/>
        <end position="19"/>
    </location>
</feature>
<evidence type="ECO:0000256" key="1">
    <source>
        <dbReference type="SAM" id="SignalP"/>
    </source>
</evidence>
<dbReference type="OrthoDB" id="3790329at2759"/>
<dbReference type="AlphaFoldDB" id="A0A9W4U7K9"/>